<dbReference type="PANTHER" id="PTHR33418:SF1">
    <property type="entry name" value="HELICASE-ASSOCIATED DOMAIN-CONTAINING PROTEIN"/>
    <property type="match status" value="1"/>
</dbReference>
<dbReference type="AlphaFoldDB" id="A0A6V0CUG5"/>
<protein>
    <recommendedName>
        <fullName evidence="1">Helicase-associated domain-containing protein</fullName>
    </recommendedName>
</protein>
<evidence type="ECO:0000259" key="1">
    <source>
        <dbReference type="Pfam" id="PF03457"/>
    </source>
</evidence>
<evidence type="ECO:0000313" key="2">
    <source>
        <dbReference type="EMBL" id="CAE0728345.1"/>
    </source>
</evidence>
<feature type="domain" description="Helicase-associated" evidence="1">
    <location>
        <begin position="96"/>
        <end position="150"/>
    </location>
</feature>
<name>A0A6V0CUG5_9STRA</name>
<feature type="domain" description="Helicase-associated" evidence="1">
    <location>
        <begin position="263"/>
        <end position="337"/>
    </location>
</feature>
<sequence>MHRRKLYRSYLHRTPLQLAFILSTTIFSDHLAFGLSSLLDRRGSTDCSNLRRWAFDGEREEIFSTVHQEEEDQANASIILTSSRRHRTPSESSVASFETRFQELLKYREIHGHTRVPKREGRLGSWVNKLRQRKDRLNEQRLERLNEIGFCWDASDDKRRKLQPQWWRQLESLRKTQETLSCRTAKSRATKMASIDTGSLHTVPKNQSLLLSFDNLSSSQKTWLRRQRIVYIDSGYKPSEKLDDEQIQALNAIDRNWWISARERKWNAQYSVLKDFKTKHGHCNVTSAHKDKKLFNWVQNTRKNYRAVKFDKYHGLRSDGTPKLSLRQIELLDKIGFNWDPWGHYTDWYESSRF</sequence>
<dbReference type="InterPro" id="IPR005114">
    <property type="entry name" value="Helicase_assoc"/>
</dbReference>
<dbReference type="EMBL" id="HBIX01031959">
    <property type="protein sequence ID" value="CAE0728350.1"/>
    <property type="molecule type" value="Transcribed_RNA"/>
</dbReference>
<gene>
    <name evidence="2" type="ORF">PAUS00366_LOCUS21129</name>
    <name evidence="3" type="ORF">PAUS00366_LOCUS21134</name>
</gene>
<dbReference type="Gene3D" id="6.10.140.530">
    <property type="match status" value="2"/>
</dbReference>
<reference evidence="2" key="1">
    <citation type="submission" date="2021-01" db="EMBL/GenBank/DDBJ databases">
        <authorList>
            <person name="Corre E."/>
            <person name="Pelletier E."/>
            <person name="Niang G."/>
            <person name="Scheremetjew M."/>
            <person name="Finn R."/>
            <person name="Kale V."/>
            <person name="Holt S."/>
            <person name="Cochrane G."/>
            <person name="Meng A."/>
            <person name="Brown T."/>
            <person name="Cohen L."/>
        </authorList>
    </citation>
    <scope>NUCLEOTIDE SEQUENCE</scope>
    <source>
        <strain evidence="2">10249 10 AB</strain>
    </source>
</reference>
<dbReference type="Pfam" id="PF03457">
    <property type="entry name" value="HA"/>
    <property type="match status" value="2"/>
</dbReference>
<proteinExistence type="predicted"/>
<organism evidence="2">
    <name type="scientific">Pseudo-nitzschia australis</name>
    <dbReference type="NCBI Taxonomy" id="44445"/>
    <lineage>
        <taxon>Eukaryota</taxon>
        <taxon>Sar</taxon>
        <taxon>Stramenopiles</taxon>
        <taxon>Ochrophyta</taxon>
        <taxon>Bacillariophyta</taxon>
        <taxon>Bacillariophyceae</taxon>
        <taxon>Bacillariophycidae</taxon>
        <taxon>Bacillariales</taxon>
        <taxon>Bacillariaceae</taxon>
        <taxon>Pseudo-nitzschia</taxon>
    </lineage>
</organism>
<evidence type="ECO:0000313" key="3">
    <source>
        <dbReference type="EMBL" id="CAE0728350.1"/>
    </source>
</evidence>
<dbReference type="EMBL" id="HBIX01031953">
    <property type="protein sequence ID" value="CAE0728345.1"/>
    <property type="molecule type" value="Transcribed_RNA"/>
</dbReference>
<accession>A0A6V0CUG5</accession>
<dbReference type="PANTHER" id="PTHR33418">
    <property type="entry name" value="HELICASE-ASSOCIATED"/>
    <property type="match status" value="1"/>
</dbReference>